<sequence>MVSLNELLIDCSGLGVAAEPSNSDEAENRRLLAGVAGGARQRLSPIEVAAAAPASAVVSGDRESEAQSHGRDQHLQADDEVLIAGGHGASARASKLTLPKAEKDNRLNSEEFQHWIELRQHLPGGKVEQHQCVERQRHGAVVNHGDVQVARQRAEVSVLVQAGQLQADGELPVRKRYMEASWQTSSDPSASCFNNRNSTAESVAIGSTRYFRTSVNSENLHWFVVKFVKPLPLASVTIVSCSSEGDRKLRDDIEVWISAASQLDFGSDHCTADPKIIYNFFRTRFKLRCNLAQTTDRRAGTNWTTDCTQSPHHARFLVLLKQNDAPMGFSDLRVQLRSVEAELSLNRSVPAKSNFSVDCSKSCGHRSGVQGLQLCLPNGTCNPLGRADISSANQQDSGSYMCRDGEHFSELVAFVHVTAAEQPLHPVKQPIGTQFLVAVIALVVTVSLIIIASFGALKILRNRPASGQQNPMEYEQPVRLKASGCSTTVAAEPSTAAMAETYADIYCDE</sequence>
<keyword evidence="1" id="KW-1133">Transmembrane helix</keyword>
<evidence type="ECO:0000313" key="3">
    <source>
        <dbReference type="WBParaSite" id="maker-uti_cns_0007602-snap-gene-0.1-mRNA-1"/>
    </source>
</evidence>
<accession>A0A1I8HS15</accession>
<reference evidence="3" key="1">
    <citation type="submission" date="2016-11" db="UniProtKB">
        <authorList>
            <consortium name="WormBaseParasite"/>
        </authorList>
    </citation>
    <scope>IDENTIFICATION</scope>
</reference>
<evidence type="ECO:0000256" key="1">
    <source>
        <dbReference type="SAM" id="Phobius"/>
    </source>
</evidence>
<feature type="transmembrane region" description="Helical" evidence="1">
    <location>
        <begin position="435"/>
        <end position="457"/>
    </location>
</feature>
<proteinExistence type="predicted"/>
<keyword evidence="1" id="KW-0812">Transmembrane</keyword>
<keyword evidence="1" id="KW-0472">Membrane</keyword>
<dbReference type="Proteomes" id="UP000095280">
    <property type="component" value="Unplaced"/>
</dbReference>
<keyword evidence="2" id="KW-1185">Reference proteome</keyword>
<protein>
    <submittedName>
        <fullName evidence="3">CUB domain-containing protein</fullName>
    </submittedName>
</protein>
<organism evidence="2 3">
    <name type="scientific">Macrostomum lignano</name>
    <dbReference type="NCBI Taxonomy" id="282301"/>
    <lineage>
        <taxon>Eukaryota</taxon>
        <taxon>Metazoa</taxon>
        <taxon>Spiralia</taxon>
        <taxon>Lophotrochozoa</taxon>
        <taxon>Platyhelminthes</taxon>
        <taxon>Rhabditophora</taxon>
        <taxon>Macrostomorpha</taxon>
        <taxon>Macrostomida</taxon>
        <taxon>Macrostomidae</taxon>
        <taxon>Macrostomum</taxon>
    </lineage>
</organism>
<evidence type="ECO:0000313" key="2">
    <source>
        <dbReference type="Proteomes" id="UP000095280"/>
    </source>
</evidence>
<name>A0A1I8HS15_9PLAT</name>
<dbReference type="WBParaSite" id="maker-uti_cns_0007602-snap-gene-0.1-mRNA-1">
    <property type="protein sequence ID" value="maker-uti_cns_0007602-snap-gene-0.1-mRNA-1"/>
    <property type="gene ID" value="maker-uti_cns_0007602-snap-gene-0.1"/>
</dbReference>
<dbReference type="AlphaFoldDB" id="A0A1I8HS15"/>